<evidence type="ECO:0000256" key="1">
    <source>
        <dbReference type="SAM" id="MobiDB-lite"/>
    </source>
</evidence>
<dbReference type="Gene3D" id="3.40.50.150">
    <property type="entry name" value="Vaccinia Virus protein VP39"/>
    <property type="match status" value="1"/>
</dbReference>
<dbReference type="GO" id="GO:0016274">
    <property type="term" value="F:protein-arginine N-methyltransferase activity"/>
    <property type="evidence" value="ECO:0007669"/>
    <property type="project" value="InterPro"/>
</dbReference>
<evidence type="ECO:0000313" key="4">
    <source>
        <dbReference type="Proteomes" id="UP000316304"/>
    </source>
</evidence>
<dbReference type="InterPro" id="IPR025799">
    <property type="entry name" value="Arg_MeTrfase"/>
</dbReference>
<dbReference type="EMBL" id="SJPT01000018">
    <property type="protein sequence ID" value="TWU10374.1"/>
    <property type="molecule type" value="Genomic_DNA"/>
</dbReference>
<dbReference type="CDD" id="cd02440">
    <property type="entry name" value="AdoMet_MTases"/>
    <property type="match status" value="1"/>
</dbReference>
<dbReference type="SUPFAM" id="SSF53335">
    <property type="entry name" value="S-adenosyl-L-methionine-dependent methyltransferases"/>
    <property type="match status" value="1"/>
</dbReference>
<accession>A0A5C6BIX9</accession>
<protein>
    <submittedName>
        <fullName evidence="3">Protein-L-isoaspartate O-methyltransferase</fullName>
    </submittedName>
</protein>
<feature type="compositionally biased region" description="Polar residues" evidence="1">
    <location>
        <begin position="1"/>
        <end position="17"/>
    </location>
</feature>
<dbReference type="Pfam" id="PF13649">
    <property type="entry name" value="Methyltransf_25"/>
    <property type="match status" value="1"/>
</dbReference>
<proteinExistence type="predicted"/>
<reference evidence="3 4" key="1">
    <citation type="submission" date="2019-02" db="EMBL/GenBank/DDBJ databases">
        <title>Deep-cultivation of Planctomycetes and their phenomic and genomic characterization uncovers novel biology.</title>
        <authorList>
            <person name="Wiegand S."/>
            <person name="Jogler M."/>
            <person name="Boedeker C."/>
            <person name="Pinto D."/>
            <person name="Vollmers J."/>
            <person name="Rivas-Marin E."/>
            <person name="Kohn T."/>
            <person name="Peeters S.H."/>
            <person name="Heuer A."/>
            <person name="Rast P."/>
            <person name="Oberbeckmann S."/>
            <person name="Bunk B."/>
            <person name="Jeske O."/>
            <person name="Meyerdierks A."/>
            <person name="Storesund J.E."/>
            <person name="Kallscheuer N."/>
            <person name="Luecker S."/>
            <person name="Lage O.M."/>
            <person name="Pohl T."/>
            <person name="Merkel B.J."/>
            <person name="Hornburger P."/>
            <person name="Mueller R.-W."/>
            <person name="Bruemmer F."/>
            <person name="Labrenz M."/>
            <person name="Spormann A.M."/>
            <person name="Op Den Camp H."/>
            <person name="Overmann J."/>
            <person name="Amann R."/>
            <person name="Jetten M.S.M."/>
            <person name="Mascher T."/>
            <person name="Medema M.H."/>
            <person name="Devos D.P."/>
            <person name="Kaster A.-K."/>
            <person name="Ovreas L."/>
            <person name="Rohde M."/>
            <person name="Galperin M.Y."/>
            <person name="Jogler C."/>
        </authorList>
    </citation>
    <scope>NUCLEOTIDE SEQUENCE [LARGE SCALE GENOMIC DNA]</scope>
    <source>
        <strain evidence="3 4">Pla52o</strain>
    </source>
</reference>
<dbReference type="GO" id="GO:0042054">
    <property type="term" value="F:histone methyltransferase activity"/>
    <property type="evidence" value="ECO:0007669"/>
    <property type="project" value="TreeGrafter"/>
</dbReference>
<name>A0A5C6BIX9_9BACT</name>
<evidence type="ECO:0000313" key="3">
    <source>
        <dbReference type="EMBL" id="TWU10374.1"/>
    </source>
</evidence>
<dbReference type="PANTHER" id="PTHR11006">
    <property type="entry name" value="PROTEIN ARGININE N-METHYLTRANSFERASE"/>
    <property type="match status" value="1"/>
</dbReference>
<evidence type="ECO:0000259" key="2">
    <source>
        <dbReference type="Pfam" id="PF13649"/>
    </source>
</evidence>
<dbReference type="InterPro" id="IPR041698">
    <property type="entry name" value="Methyltransf_25"/>
</dbReference>
<keyword evidence="4" id="KW-1185">Reference proteome</keyword>
<dbReference type="Proteomes" id="UP000316304">
    <property type="component" value="Unassembled WGS sequence"/>
</dbReference>
<dbReference type="PANTHER" id="PTHR11006:SF53">
    <property type="entry name" value="PROTEIN ARGININE N-METHYLTRANSFERASE 3"/>
    <property type="match status" value="1"/>
</dbReference>
<sequence length="323" mass="35944">MQTTSSVRRPTYSSLSDNPPAIAHERISRARLSQEEKTLGQYIPLLYHYNMLQDEDRVGAFRDAIELNVRPGMHVVELGGGTGILSSLAARCGAKVSCVERNPELVATARRFVRDNGLEDQITVIHADATQYVPDKPVDVVVCEMLHVGLLREKQAQVIAAFKQRYQRAHGPALPRFLPEASILMTQPIYQSFDFAGYHAPLPMFQAPRLDQPRTTEFAALSPYASISYDETIPMQFSVRENVDCVREGSVNALRFVTQNVVSIDMKTEQAITWPNQCLVLPIETPFDIKAGESIAIEFAYAAGGSIEDLMESIRVSRCDVNA</sequence>
<feature type="domain" description="Methyltransferase" evidence="2">
    <location>
        <begin position="75"/>
        <end position="162"/>
    </location>
</feature>
<feature type="region of interest" description="Disordered" evidence="1">
    <location>
        <begin position="1"/>
        <end position="20"/>
    </location>
</feature>
<comment type="caution">
    <text evidence="3">The sequence shown here is derived from an EMBL/GenBank/DDBJ whole genome shotgun (WGS) entry which is preliminary data.</text>
</comment>
<organism evidence="3 4">
    <name type="scientific">Novipirellula galeiformis</name>
    <dbReference type="NCBI Taxonomy" id="2528004"/>
    <lineage>
        <taxon>Bacteria</taxon>
        <taxon>Pseudomonadati</taxon>
        <taxon>Planctomycetota</taxon>
        <taxon>Planctomycetia</taxon>
        <taxon>Pirellulales</taxon>
        <taxon>Pirellulaceae</taxon>
        <taxon>Novipirellula</taxon>
    </lineage>
</organism>
<dbReference type="RefSeq" id="WP_146597530.1">
    <property type="nucleotide sequence ID" value="NZ_SJPT01000018.1"/>
</dbReference>
<dbReference type="InterPro" id="IPR029063">
    <property type="entry name" value="SAM-dependent_MTases_sf"/>
</dbReference>
<dbReference type="OrthoDB" id="154490at2"/>
<dbReference type="AlphaFoldDB" id="A0A5C6BIX9"/>
<gene>
    <name evidence="3" type="ORF">Pla52o_56560</name>
</gene>
<dbReference type="GO" id="GO:0032259">
    <property type="term" value="P:methylation"/>
    <property type="evidence" value="ECO:0007669"/>
    <property type="project" value="UniProtKB-KW"/>
</dbReference>
<keyword evidence="3" id="KW-0489">Methyltransferase</keyword>
<keyword evidence="3" id="KW-0808">Transferase</keyword>